<dbReference type="PANTHER" id="PTHR42923:SF3">
    <property type="entry name" value="PROTOPORPHYRINOGEN OXIDASE"/>
    <property type="match status" value="1"/>
</dbReference>
<feature type="region of interest" description="Disordered" evidence="12">
    <location>
        <begin position="591"/>
        <end position="617"/>
    </location>
</feature>
<accession>A0AAX6M7Q0</accession>
<sequence>MTSKLPEDVLVSLLRSAYRNARHGPHARTSTSLASRQLSYLAAPSSLLYSSIRKQIACSRSGKLPRSQSRTFATVETDNGNGKTREIAVLGGGVTGLTTAHYLARHAKDAHITLYEASDRLGGWIHAESVPTGDGDDKILFQSGPRMLRPGASTLKYDDLVFYDVVGAPGARYIYYPDHLVKLPDGNRRNILRMIWSFLTEPLWAGSLKSAFNAARAMSNRKPLDDSSREALLERDESVGEFFDKLFKDDQYTNNMVSAVMHGIYGGDVYKLSVKHTIVEPRWRSAILPAKPGQSWIELKELVLRDSLVKGPNRIQIRKLADKAVHWNTMAFEDGLLTLKDGLIEDLRNQENVTIKTGTPVTSLAYKDDRVAVTTTDKTKQEQTKNYDHVISTIFSKHLAGLVEPKGSLPSLAQTHAVTIMVVNIWFPNPNLLANNHGFGYLIPTSTPDNDECILGVLFDSDMQLGSERPGTKLTVMMGGHYWDDWVEYPTEDAARQIALQAVQRHLGIDPAEESVSHAYLARECLPQHFVGHRNRMKEAHYNLLTTFQGRLSVAGPSYTTIGVIPSMRAGFEAAMRVARGRGPPWFGYGIDKEGKDENEDEDEDNDITPDHVGDTGLKGFAEPYSENLFQVKKSYLTFKKWHPKYNGP</sequence>
<feature type="compositionally biased region" description="Acidic residues" evidence="12">
    <location>
        <begin position="597"/>
        <end position="608"/>
    </location>
</feature>
<keyword evidence="8 11" id="KW-0350">Heme biosynthesis</keyword>
<evidence type="ECO:0000256" key="12">
    <source>
        <dbReference type="SAM" id="MobiDB-lite"/>
    </source>
</evidence>
<evidence type="ECO:0000313" key="15">
    <source>
        <dbReference type="Proteomes" id="UP001369815"/>
    </source>
</evidence>
<comment type="catalytic activity">
    <reaction evidence="10 11">
        <text>protoporphyrinogen IX + 3 O2 = protoporphyrin IX + 3 H2O2</text>
        <dbReference type="Rhea" id="RHEA:25576"/>
        <dbReference type="ChEBI" id="CHEBI:15379"/>
        <dbReference type="ChEBI" id="CHEBI:16240"/>
        <dbReference type="ChEBI" id="CHEBI:57306"/>
        <dbReference type="ChEBI" id="CHEBI:57307"/>
        <dbReference type="EC" id="1.3.3.4"/>
    </reaction>
</comment>
<dbReference type="Proteomes" id="UP001369815">
    <property type="component" value="Unassembled WGS sequence"/>
</dbReference>
<gene>
    <name evidence="14" type="ORF">Daesc_009995</name>
</gene>
<dbReference type="AlphaFoldDB" id="A0AAX6M7Q0"/>
<evidence type="ECO:0000256" key="11">
    <source>
        <dbReference type="RuleBase" id="RU367069"/>
    </source>
</evidence>
<keyword evidence="7 11" id="KW-0560">Oxidoreductase</keyword>
<keyword evidence="15" id="KW-1185">Reference proteome</keyword>
<evidence type="ECO:0000256" key="9">
    <source>
        <dbReference type="ARBA" id="ARBA00023244"/>
    </source>
</evidence>
<dbReference type="PANTHER" id="PTHR42923">
    <property type="entry name" value="PROTOPORPHYRINOGEN OXIDASE"/>
    <property type="match status" value="1"/>
</dbReference>
<feature type="domain" description="Amine oxidase" evidence="13">
    <location>
        <begin position="95"/>
        <end position="527"/>
    </location>
</feature>
<dbReference type="SUPFAM" id="SSF51905">
    <property type="entry name" value="FAD/NAD(P)-binding domain"/>
    <property type="match status" value="1"/>
</dbReference>
<dbReference type="InterPro" id="IPR002937">
    <property type="entry name" value="Amino_oxidase"/>
</dbReference>
<dbReference type="EMBL" id="JBANMG010000010">
    <property type="protein sequence ID" value="KAK6948231.1"/>
    <property type="molecule type" value="Genomic_DNA"/>
</dbReference>
<dbReference type="GO" id="GO:0006782">
    <property type="term" value="P:protoporphyrinogen IX biosynthetic process"/>
    <property type="evidence" value="ECO:0007669"/>
    <property type="project" value="UniProtKB-UniRule"/>
</dbReference>
<protein>
    <recommendedName>
        <fullName evidence="4 11">Protoporphyrinogen oxidase</fullName>
        <ecNumber evidence="4 11">1.3.3.4</ecNumber>
    </recommendedName>
</protein>
<comment type="pathway">
    <text evidence="2 11">Porphyrin-containing compound metabolism; protoporphyrin-IX biosynthesis; protoporphyrin-IX from protoporphyrinogen-IX: step 1/1.</text>
</comment>
<dbReference type="Gene3D" id="3.50.50.60">
    <property type="entry name" value="FAD/NAD(P)-binding domain"/>
    <property type="match status" value="1"/>
</dbReference>
<dbReference type="InterPro" id="IPR036188">
    <property type="entry name" value="FAD/NAD-bd_sf"/>
</dbReference>
<comment type="caution">
    <text evidence="14">The sequence shown here is derived from an EMBL/GenBank/DDBJ whole genome shotgun (WGS) entry which is preliminary data.</text>
</comment>
<evidence type="ECO:0000313" key="14">
    <source>
        <dbReference type="EMBL" id="KAK6948231.1"/>
    </source>
</evidence>
<evidence type="ECO:0000256" key="2">
    <source>
        <dbReference type="ARBA" id="ARBA00005073"/>
    </source>
</evidence>
<dbReference type="SUPFAM" id="SSF54373">
    <property type="entry name" value="FAD-linked reductases, C-terminal domain"/>
    <property type="match status" value="1"/>
</dbReference>
<dbReference type="GO" id="GO:0005743">
    <property type="term" value="C:mitochondrial inner membrane"/>
    <property type="evidence" value="ECO:0007669"/>
    <property type="project" value="UniProtKB-SubCell"/>
</dbReference>
<reference evidence="14 15" key="1">
    <citation type="journal article" date="2024" name="Front Chem Biol">
        <title>Unveiling the potential of Daldinia eschscholtzii MFLUCC 19-0629 through bioactivity and bioinformatics studies for enhanced sustainable agriculture production.</title>
        <authorList>
            <person name="Brooks S."/>
            <person name="Weaver J.A."/>
            <person name="Klomchit A."/>
            <person name="Alharthi S.A."/>
            <person name="Onlamun T."/>
            <person name="Nurani R."/>
            <person name="Vong T.K."/>
            <person name="Alberti F."/>
            <person name="Greco C."/>
        </authorList>
    </citation>
    <scope>NUCLEOTIDE SEQUENCE [LARGE SCALE GENOMIC DNA]</scope>
    <source>
        <strain evidence="14">MFLUCC 19-0629</strain>
    </source>
</reference>
<evidence type="ECO:0000256" key="7">
    <source>
        <dbReference type="ARBA" id="ARBA00023002"/>
    </source>
</evidence>
<evidence type="ECO:0000256" key="6">
    <source>
        <dbReference type="ARBA" id="ARBA00022827"/>
    </source>
</evidence>
<keyword evidence="9 11" id="KW-0627">Porphyrin biosynthesis</keyword>
<evidence type="ECO:0000256" key="8">
    <source>
        <dbReference type="ARBA" id="ARBA00023133"/>
    </source>
</evidence>
<evidence type="ECO:0000256" key="10">
    <source>
        <dbReference type="ARBA" id="ARBA00047554"/>
    </source>
</evidence>
<dbReference type="EC" id="1.3.3.4" evidence="4 11"/>
<keyword evidence="6 11" id="KW-0274">FAD</keyword>
<evidence type="ECO:0000256" key="3">
    <source>
        <dbReference type="ARBA" id="ARBA00010551"/>
    </source>
</evidence>
<dbReference type="Pfam" id="PF01593">
    <property type="entry name" value="Amino_oxidase"/>
    <property type="match status" value="1"/>
</dbReference>
<dbReference type="InterPro" id="IPR050464">
    <property type="entry name" value="Zeta_carotene_desat/Oxidored"/>
</dbReference>
<evidence type="ECO:0000256" key="5">
    <source>
        <dbReference type="ARBA" id="ARBA00022630"/>
    </source>
</evidence>
<comment type="function">
    <text evidence="1 11">Catalyzes the 6-electron oxidation of protoporphyrinogen-IX to form protoporphyrin-IX.</text>
</comment>
<comment type="subcellular location">
    <subcellularLocation>
        <location evidence="11">Mitochondrion inner membrane</location>
    </subcellularLocation>
</comment>
<organism evidence="14 15">
    <name type="scientific">Daldinia eschscholtzii</name>
    <dbReference type="NCBI Taxonomy" id="292717"/>
    <lineage>
        <taxon>Eukaryota</taxon>
        <taxon>Fungi</taxon>
        <taxon>Dikarya</taxon>
        <taxon>Ascomycota</taxon>
        <taxon>Pezizomycotina</taxon>
        <taxon>Sordariomycetes</taxon>
        <taxon>Xylariomycetidae</taxon>
        <taxon>Xylariales</taxon>
        <taxon>Hypoxylaceae</taxon>
        <taxon>Daldinia</taxon>
    </lineage>
</organism>
<dbReference type="NCBIfam" id="TIGR00562">
    <property type="entry name" value="proto_IX_ox"/>
    <property type="match status" value="1"/>
</dbReference>
<proteinExistence type="inferred from homology"/>
<dbReference type="GO" id="GO:0004729">
    <property type="term" value="F:oxygen-dependent protoporphyrinogen oxidase activity"/>
    <property type="evidence" value="ECO:0007669"/>
    <property type="project" value="UniProtKB-UniRule"/>
</dbReference>
<comment type="cofactor">
    <cofactor evidence="11">
        <name>FAD</name>
        <dbReference type="ChEBI" id="CHEBI:57692"/>
    </cofactor>
    <text evidence="11">Binds 1 FAD per subunit.</text>
</comment>
<keyword evidence="5 11" id="KW-0285">Flavoprotein</keyword>
<evidence type="ECO:0000259" key="13">
    <source>
        <dbReference type="Pfam" id="PF01593"/>
    </source>
</evidence>
<dbReference type="InterPro" id="IPR004572">
    <property type="entry name" value="Protoporphyrinogen_oxidase"/>
</dbReference>
<evidence type="ECO:0000256" key="4">
    <source>
        <dbReference type="ARBA" id="ARBA00012867"/>
    </source>
</evidence>
<comment type="similarity">
    <text evidence="3 11">Belongs to the protoporphyrinogen/coproporphyrinogen oxidase family. Protoporphyrinogen oxidase subfamily.</text>
</comment>
<name>A0AAX6M7Q0_9PEZI</name>
<evidence type="ECO:0000256" key="1">
    <source>
        <dbReference type="ARBA" id="ARBA00002600"/>
    </source>
</evidence>